<organism evidence="2 3">
    <name type="scientific">Prorocentrum cordatum</name>
    <dbReference type="NCBI Taxonomy" id="2364126"/>
    <lineage>
        <taxon>Eukaryota</taxon>
        <taxon>Sar</taxon>
        <taxon>Alveolata</taxon>
        <taxon>Dinophyceae</taxon>
        <taxon>Prorocentrales</taxon>
        <taxon>Prorocentraceae</taxon>
        <taxon>Prorocentrum</taxon>
    </lineage>
</organism>
<keyword evidence="3" id="KW-1185">Reference proteome</keyword>
<dbReference type="InterPro" id="IPR016689">
    <property type="entry name" value="ESCRT-2_cplx_Snf8"/>
</dbReference>
<evidence type="ECO:0000313" key="2">
    <source>
        <dbReference type="EMBL" id="CAK0893252.1"/>
    </source>
</evidence>
<dbReference type="Gene3D" id="6.10.140.180">
    <property type="match status" value="1"/>
</dbReference>
<dbReference type="InterPro" id="IPR040608">
    <property type="entry name" value="Snf8/Vps36"/>
</dbReference>
<evidence type="ECO:0000256" key="1">
    <source>
        <dbReference type="ARBA" id="ARBA00009834"/>
    </source>
</evidence>
<dbReference type="Gene3D" id="1.10.10.10">
    <property type="entry name" value="Winged helix-like DNA-binding domain superfamily/Winged helix DNA-binding domain"/>
    <property type="match status" value="2"/>
</dbReference>
<evidence type="ECO:0000313" key="3">
    <source>
        <dbReference type="Proteomes" id="UP001189429"/>
    </source>
</evidence>
<dbReference type="EMBL" id="CAUYUJ010019726">
    <property type="protein sequence ID" value="CAK0893252.1"/>
    <property type="molecule type" value="Genomic_DNA"/>
</dbReference>
<proteinExistence type="inferred from homology"/>
<dbReference type="PANTHER" id="PTHR12806:SF0">
    <property type="entry name" value="VACUOLAR-SORTING PROTEIN SNF8"/>
    <property type="match status" value="1"/>
</dbReference>
<reference evidence="2" key="1">
    <citation type="submission" date="2023-10" db="EMBL/GenBank/DDBJ databases">
        <authorList>
            <person name="Chen Y."/>
            <person name="Shah S."/>
            <person name="Dougan E. K."/>
            <person name="Thang M."/>
            <person name="Chan C."/>
        </authorList>
    </citation>
    <scope>NUCLEOTIDE SEQUENCE [LARGE SCALE GENOMIC DNA]</scope>
</reference>
<protein>
    <recommendedName>
        <fullName evidence="4">Vacuolar-sorting protein SNF8</fullName>
    </recommendedName>
</protein>
<comment type="caution">
    <text evidence="2">The sequence shown here is derived from an EMBL/GenBank/DDBJ whole genome shotgun (WGS) entry which is preliminary data.</text>
</comment>
<gene>
    <name evidence="2" type="ORF">PCOR1329_LOCUS72644</name>
</gene>
<accession>A0ABN9X624</accession>
<dbReference type="Pfam" id="PF04157">
    <property type="entry name" value="EAP30"/>
    <property type="match status" value="1"/>
</dbReference>
<name>A0ABN9X624_9DINO</name>
<sequence length="245" mass="26665">MRRGPGIAGLKQSQAQRSTIAAAGDQSKAAQLADAKANFEVLRAKLTEFAQKHRSRINSDPQFRQAFCEMCAAAGVDPLASSKGVWDQLLGVGQFYSELAVQVLTVCIQTREMNGGLLDLRECLSLVQALRPADQTISEEDVETAISSLSALGRGVGVRRCGDRRIVYSVPDELNTDPSQALEIAARAGGKVCSEDLTRQLGWRPERAEAALAHFVREGLCWVDTQDPAVDMWYWFPSIALAGRS</sequence>
<dbReference type="InterPro" id="IPR036388">
    <property type="entry name" value="WH-like_DNA-bd_sf"/>
</dbReference>
<dbReference type="PANTHER" id="PTHR12806">
    <property type="entry name" value="EAP30 SUBUNIT OF ELL COMPLEX"/>
    <property type="match status" value="1"/>
</dbReference>
<dbReference type="InterPro" id="IPR036390">
    <property type="entry name" value="WH_DNA-bd_sf"/>
</dbReference>
<dbReference type="SUPFAM" id="SSF46785">
    <property type="entry name" value="Winged helix' DNA-binding domain"/>
    <property type="match status" value="2"/>
</dbReference>
<evidence type="ECO:0008006" key="4">
    <source>
        <dbReference type="Google" id="ProtNLM"/>
    </source>
</evidence>
<comment type="similarity">
    <text evidence="1">Belongs to the SNF8 family.</text>
</comment>
<dbReference type="Proteomes" id="UP001189429">
    <property type="component" value="Unassembled WGS sequence"/>
</dbReference>